<feature type="binding site" evidence="1">
    <location>
        <position position="605"/>
    </location>
    <ligand>
        <name>ATP</name>
        <dbReference type="ChEBI" id="CHEBI:30616"/>
    </ligand>
</feature>
<dbReference type="Proteomes" id="UP000422232">
    <property type="component" value="Chromosome"/>
</dbReference>
<proteinExistence type="inferred from homology"/>
<evidence type="ECO:0000256" key="1">
    <source>
        <dbReference type="HAMAP-Rule" id="MF_00347"/>
    </source>
</evidence>
<dbReference type="InterPro" id="IPR036830">
    <property type="entry name" value="PP_kinase_middle_dom_sf"/>
</dbReference>
<keyword evidence="1" id="KW-0460">Magnesium</keyword>
<dbReference type="Pfam" id="PF02503">
    <property type="entry name" value="PP_kinase"/>
    <property type="match status" value="1"/>
</dbReference>
<dbReference type="InterPro" id="IPR041108">
    <property type="entry name" value="PP_kinase_C_1"/>
</dbReference>
<reference evidence="3 4" key="1">
    <citation type="submission" date="2019-04" db="EMBL/GenBank/DDBJ databases">
        <title>Complete genome sequencing of Piscirickettsia salmonis strain Psal-009.</title>
        <authorList>
            <person name="Schober I."/>
            <person name="Bunk B."/>
            <person name="Sproer C."/>
            <person name="Carril G.P."/>
            <person name="Riedel T."/>
            <person name="Flores-Herrera P.A."/>
            <person name="Nourdin-Galindo G."/>
            <person name="Marshall S.H."/>
            <person name="Overmann J."/>
        </authorList>
    </citation>
    <scope>NUCLEOTIDE SEQUENCE [LARGE SCALE GENOMIC DNA]</scope>
    <source>
        <strain evidence="3 4">Psal-009</strain>
    </source>
</reference>
<dbReference type="Gene3D" id="3.30.870.10">
    <property type="entry name" value="Endonuclease Chain A"/>
    <property type="match status" value="2"/>
</dbReference>
<dbReference type="SUPFAM" id="SSF140356">
    <property type="entry name" value="PPK N-terminal domain-like"/>
    <property type="match status" value="1"/>
</dbReference>
<dbReference type="InterPro" id="IPR024953">
    <property type="entry name" value="PP_kinase_middle"/>
</dbReference>
<feature type="binding site" evidence="1">
    <location>
        <position position="418"/>
    </location>
    <ligand>
        <name>Mg(2+)</name>
        <dbReference type="ChEBI" id="CHEBI:18420"/>
    </ligand>
</feature>
<accession>A0A9Q6LWK4</accession>
<feature type="binding site" evidence="1">
    <location>
        <position position="58"/>
    </location>
    <ligand>
        <name>ATP</name>
        <dbReference type="ChEBI" id="CHEBI:30616"/>
    </ligand>
</feature>
<dbReference type="EMBL" id="CP038908">
    <property type="protein sequence ID" value="QGO07396.1"/>
    <property type="molecule type" value="Genomic_DNA"/>
</dbReference>
<keyword evidence="1 3" id="KW-0418">Kinase</keyword>
<evidence type="ECO:0000313" key="4">
    <source>
        <dbReference type="Proteomes" id="UP000422232"/>
    </source>
</evidence>
<evidence type="ECO:0000313" key="3">
    <source>
        <dbReference type="EMBL" id="QGO07396.1"/>
    </source>
</evidence>
<dbReference type="GO" id="GO:0046872">
    <property type="term" value="F:metal ion binding"/>
    <property type="evidence" value="ECO:0007669"/>
    <property type="project" value="UniProtKB-KW"/>
</dbReference>
<keyword evidence="1" id="KW-0479">Metal-binding</keyword>
<dbReference type="NCBIfam" id="NF003918">
    <property type="entry name" value="PRK05443.1-2"/>
    <property type="match status" value="1"/>
</dbReference>
<keyword evidence="4" id="KW-1185">Reference proteome</keyword>
<dbReference type="SUPFAM" id="SSF56024">
    <property type="entry name" value="Phospholipase D/nuclease"/>
    <property type="match status" value="2"/>
</dbReference>
<dbReference type="PANTHER" id="PTHR30218">
    <property type="entry name" value="POLYPHOSPHATE KINASE"/>
    <property type="match status" value="1"/>
</dbReference>
<dbReference type="InterPro" id="IPR025200">
    <property type="entry name" value="PPK_C_dom2"/>
</dbReference>
<dbReference type="Pfam" id="PF13089">
    <property type="entry name" value="PP_kinase_N"/>
    <property type="match status" value="1"/>
</dbReference>
<dbReference type="AlphaFoldDB" id="A0A9Q6LWK4"/>
<comment type="similarity">
    <text evidence="1 2">Belongs to the polyphosphate kinase 1 (PPK1) family.</text>
</comment>
<protein>
    <recommendedName>
        <fullName evidence="1 2">Polyphosphate kinase</fullName>
        <ecNumber evidence="1 2">2.7.4.1</ecNumber>
    </recommendedName>
    <alternativeName>
        <fullName evidence="1">ATP-polyphosphate phosphotransferase</fullName>
    </alternativeName>
    <alternativeName>
        <fullName evidence="1">Polyphosphoric acid kinase</fullName>
    </alternativeName>
</protein>
<sequence>MAEGKLKKIKEIDLSDPELYLDRELSFIEFNQRVVQQAADEAVPLLERLHFLSIASSNLDEFFEIRVAGVKQRLNYNAQMQNDAGLLPQELIKNISVQTHALVKEQYRLFYEELIPKLAKENIEFHFAVDGLAESKQAWLKRYFRNEILPVVSPIGLDYAHPFPRLVNKSLNFIVSLEGKDAFGRDSGLAIVHVPRALPQLIEVPDKEDEKKTGLIFLSSIVQEYIGDLFPGMTAMGCYPFRLTRNSDLFLDEEDVDDLAHALQGELLSRRYGEAVRLEVAENCPEEIQAFLLRQYVLTTDDLYFIHGPATLLSLSAVIGILDRPDLMYPPFVPLLPKGLRNKNLFDMVSEKDILLLHPFESFKPIVDLVLQAARDPNVMVIKQTLYRSEATSKMVDALVEAARAGKAVTAVVELRARFNEEDNISLANRLQQAGALVVYGVVGYKTHAKMTLIVRREGRKFKHYVHLGTGNYHEKNALVYTDYSLFSHNQELAEDVHRVFQQLTGMGKTTKLKKLIQSPFTMHKTLIKFIQREVEFVNAGKPGKIIAKMNALTEQELIRELYRASQAGVEIELIVRGVCCLRPGIKGVSDNIKVKSIVGRFLEHSRIYYFRNGGEAEVYCSSADWMERNLFSRVEVCFPIQDTKLKQRVISDGLTTYLSDNSQSWLLNADGSYTRSVPRSQEPRSAQQQLLDKYS</sequence>
<name>A0A9Q6LWK4_PISSA</name>
<dbReference type="CDD" id="cd09168">
    <property type="entry name" value="PLDc_PaPPK1_C2_like"/>
    <property type="match status" value="1"/>
</dbReference>
<keyword evidence="1 2" id="KW-0597">Phosphoprotein</keyword>
<dbReference type="InterPro" id="IPR025198">
    <property type="entry name" value="PPK_N_dom"/>
</dbReference>
<evidence type="ECO:0000256" key="2">
    <source>
        <dbReference type="RuleBase" id="RU003800"/>
    </source>
</evidence>
<dbReference type="PIRSF" id="PIRSF015589">
    <property type="entry name" value="PP_kinase"/>
    <property type="match status" value="1"/>
</dbReference>
<gene>
    <name evidence="1 3" type="primary">ppk</name>
    <name evidence="3" type="ORF">Psal009_03348</name>
</gene>
<dbReference type="GeneID" id="66742279"/>
<organism evidence="3 4">
    <name type="scientific">Piscirickettsia salmonis</name>
    <dbReference type="NCBI Taxonomy" id="1238"/>
    <lineage>
        <taxon>Bacteria</taxon>
        <taxon>Pseudomonadati</taxon>
        <taxon>Pseudomonadota</taxon>
        <taxon>Gammaproteobacteria</taxon>
        <taxon>Thiotrichales</taxon>
        <taxon>Piscirickettsiaceae</taxon>
        <taxon>Piscirickettsia</taxon>
    </lineage>
</organism>
<keyword evidence="1 2" id="KW-0808">Transferase</keyword>
<comment type="PTM">
    <text evidence="1 2">An intermediate of this reaction is the autophosphorylated ppk in which a phosphate is covalently linked to a histidine residue through a N-P bond.</text>
</comment>
<dbReference type="NCBIfam" id="TIGR03705">
    <property type="entry name" value="poly_P_kin"/>
    <property type="match status" value="1"/>
</dbReference>
<dbReference type="GO" id="GO:0005524">
    <property type="term" value="F:ATP binding"/>
    <property type="evidence" value="ECO:0007669"/>
    <property type="project" value="UniProtKB-KW"/>
</dbReference>
<dbReference type="EC" id="2.7.4.1" evidence="1 2"/>
<dbReference type="GO" id="GO:0008976">
    <property type="term" value="F:polyphosphate kinase activity"/>
    <property type="evidence" value="ECO:0007669"/>
    <property type="project" value="UniProtKB-UniRule"/>
</dbReference>
<dbReference type="GO" id="GO:0009358">
    <property type="term" value="C:polyphosphate kinase complex"/>
    <property type="evidence" value="ECO:0007669"/>
    <property type="project" value="InterPro"/>
</dbReference>
<dbReference type="InterPro" id="IPR036832">
    <property type="entry name" value="PPK_N_dom_sf"/>
</dbReference>
<keyword evidence="1" id="KW-0067">ATP-binding</keyword>
<dbReference type="Pfam" id="PF17941">
    <property type="entry name" value="PP_kinase_C_1"/>
    <property type="match status" value="1"/>
</dbReference>
<dbReference type="Pfam" id="PF13090">
    <property type="entry name" value="PP_kinase_C"/>
    <property type="match status" value="1"/>
</dbReference>
<keyword evidence="1" id="KW-0547">Nucleotide-binding</keyword>
<dbReference type="NCBIfam" id="NF003917">
    <property type="entry name" value="PRK05443.1-1"/>
    <property type="match status" value="1"/>
</dbReference>
<comment type="cofactor">
    <cofactor evidence="1">
        <name>Mg(2+)</name>
        <dbReference type="ChEBI" id="CHEBI:18420"/>
    </cofactor>
</comment>
<feature type="binding site" evidence="1">
    <location>
        <position position="388"/>
    </location>
    <ligand>
        <name>Mg(2+)</name>
        <dbReference type="ChEBI" id="CHEBI:18420"/>
    </ligand>
</feature>
<feature type="binding site" evidence="1">
    <location>
        <position position="481"/>
    </location>
    <ligand>
        <name>ATP</name>
        <dbReference type="ChEBI" id="CHEBI:30616"/>
    </ligand>
</feature>
<feature type="active site" description="Phosphohistidine intermediate" evidence="1">
    <location>
        <position position="448"/>
    </location>
</feature>
<dbReference type="GO" id="GO:0006799">
    <property type="term" value="P:polyphosphate biosynthetic process"/>
    <property type="evidence" value="ECO:0007669"/>
    <property type="project" value="UniProtKB-UniRule"/>
</dbReference>
<feature type="binding site" evidence="1">
    <location>
        <position position="577"/>
    </location>
    <ligand>
        <name>ATP</name>
        <dbReference type="ChEBI" id="CHEBI:30616"/>
    </ligand>
</feature>
<comment type="function">
    <text evidence="1 2">Catalyzes the reversible transfer of the terminal phosphate of ATP to form a long-chain polyphosphate (polyP).</text>
</comment>
<dbReference type="NCBIfam" id="NF003921">
    <property type="entry name" value="PRK05443.2-2"/>
    <property type="match status" value="1"/>
</dbReference>
<dbReference type="HAMAP" id="MF_00347">
    <property type="entry name" value="Polyphosphate_kinase"/>
    <property type="match status" value="1"/>
</dbReference>
<dbReference type="InterPro" id="IPR003414">
    <property type="entry name" value="PP_kinase"/>
</dbReference>
<dbReference type="RefSeq" id="WP_016210036.1">
    <property type="nucleotide sequence ID" value="NZ_CP012413.1"/>
</dbReference>
<dbReference type="SUPFAM" id="SSF143724">
    <property type="entry name" value="PHP14-like"/>
    <property type="match status" value="1"/>
</dbReference>
<comment type="catalytic activity">
    <reaction evidence="1 2">
        <text>[phosphate](n) + ATP = [phosphate](n+1) + ADP</text>
        <dbReference type="Rhea" id="RHEA:19573"/>
        <dbReference type="Rhea" id="RHEA-COMP:9859"/>
        <dbReference type="Rhea" id="RHEA-COMP:14280"/>
        <dbReference type="ChEBI" id="CHEBI:16838"/>
        <dbReference type="ChEBI" id="CHEBI:30616"/>
        <dbReference type="ChEBI" id="CHEBI:456216"/>
        <dbReference type="EC" id="2.7.4.1"/>
    </reaction>
</comment>
<dbReference type="Gene3D" id="3.30.1840.10">
    <property type="entry name" value="Polyphosphate kinase middle domain"/>
    <property type="match status" value="1"/>
</dbReference>
<dbReference type="PANTHER" id="PTHR30218:SF0">
    <property type="entry name" value="POLYPHOSPHATE KINASE"/>
    <property type="match status" value="1"/>
</dbReference>
<dbReference type="Gene3D" id="1.20.58.310">
    <property type="entry name" value="Polyphosphate kinase N-terminal domain"/>
    <property type="match status" value="1"/>
</dbReference>